<proteinExistence type="predicted"/>
<dbReference type="GO" id="GO:0006935">
    <property type="term" value="P:chemotaxis"/>
    <property type="evidence" value="ECO:0007669"/>
    <property type="project" value="UniProtKB-KW"/>
</dbReference>
<organism evidence="10">
    <name type="scientific">marine sediment metagenome</name>
    <dbReference type="NCBI Taxonomy" id="412755"/>
    <lineage>
        <taxon>unclassified sequences</taxon>
        <taxon>metagenomes</taxon>
        <taxon>ecological metagenomes</taxon>
    </lineage>
</organism>
<dbReference type="GO" id="GO:0003774">
    <property type="term" value="F:cytoskeletal motor activity"/>
    <property type="evidence" value="ECO:0007669"/>
    <property type="project" value="InterPro"/>
</dbReference>
<evidence type="ECO:0000256" key="3">
    <source>
        <dbReference type="ARBA" id="ARBA00022475"/>
    </source>
</evidence>
<evidence type="ECO:0000256" key="7">
    <source>
        <dbReference type="ARBA" id="ARBA00023136"/>
    </source>
</evidence>
<keyword evidence="9" id="KW-0175">Coiled coil</keyword>
<evidence type="ECO:0000256" key="6">
    <source>
        <dbReference type="ARBA" id="ARBA00022927"/>
    </source>
</evidence>
<dbReference type="InterPro" id="IPR012823">
    <property type="entry name" value="Flagell_FliJ"/>
</dbReference>
<dbReference type="GO" id="GO:0071973">
    <property type="term" value="P:bacterial-type flagellum-dependent cell motility"/>
    <property type="evidence" value="ECO:0007669"/>
    <property type="project" value="InterPro"/>
</dbReference>
<evidence type="ECO:0000256" key="9">
    <source>
        <dbReference type="SAM" id="Coils"/>
    </source>
</evidence>
<dbReference type="InterPro" id="IPR018006">
    <property type="entry name" value="Flag_FliJ_proteobac"/>
</dbReference>
<accession>A0A0F9JFP6</accession>
<dbReference type="NCBIfam" id="TIGR02473">
    <property type="entry name" value="flagell_FliJ"/>
    <property type="match status" value="1"/>
</dbReference>
<dbReference type="AlphaFoldDB" id="A0A0F9JFP6"/>
<dbReference type="PANTHER" id="PTHR38786:SF1">
    <property type="entry name" value="FLAGELLAR FLIJ PROTEIN"/>
    <property type="match status" value="1"/>
</dbReference>
<comment type="subcellular location">
    <subcellularLocation>
        <location evidence="1">Cell membrane</location>
        <topology evidence="1">Peripheral membrane protein</topology>
        <orientation evidence="1">Cytoplasmic side</orientation>
    </subcellularLocation>
</comment>
<dbReference type="GO" id="GO:0009288">
    <property type="term" value="C:bacterial-type flagellum"/>
    <property type="evidence" value="ECO:0007669"/>
    <property type="project" value="InterPro"/>
</dbReference>
<reference evidence="10" key="1">
    <citation type="journal article" date="2015" name="Nature">
        <title>Complex archaea that bridge the gap between prokaryotes and eukaryotes.</title>
        <authorList>
            <person name="Spang A."/>
            <person name="Saw J.H."/>
            <person name="Jorgensen S.L."/>
            <person name="Zaremba-Niedzwiedzka K."/>
            <person name="Martijn J."/>
            <person name="Lind A.E."/>
            <person name="van Eijk R."/>
            <person name="Schleper C."/>
            <person name="Guy L."/>
            <person name="Ettema T.J."/>
        </authorList>
    </citation>
    <scope>NUCLEOTIDE SEQUENCE</scope>
</reference>
<dbReference type="GO" id="GO:0005886">
    <property type="term" value="C:plasma membrane"/>
    <property type="evidence" value="ECO:0007669"/>
    <property type="project" value="UniProtKB-SubCell"/>
</dbReference>
<dbReference type="Pfam" id="PF02050">
    <property type="entry name" value="FliJ"/>
    <property type="match status" value="1"/>
</dbReference>
<dbReference type="Gene3D" id="1.10.287.1700">
    <property type="match status" value="1"/>
</dbReference>
<sequence>MSRSRKLEPVIEMAQRASEEALSKLGELNAVLQQHQLQLDDLLQYRADYLARFRRDDPLVMSAKKALDLRSFLVKLDQAVSSQEGLVRQASRQVETQRQHWLKARSKEQALAALMNRYDSQERQKQLKKEQADTDEFTNNIWLRNRK</sequence>
<evidence type="ECO:0000256" key="2">
    <source>
        <dbReference type="ARBA" id="ARBA00022448"/>
    </source>
</evidence>
<evidence type="ECO:0000256" key="1">
    <source>
        <dbReference type="ARBA" id="ARBA00004413"/>
    </source>
</evidence>
<protein>
    <recommendedName>
        <fullName evidence="11">Flagellar FliJ protein</fullName>
    </recommendedName>
</protein>
<feature type="coiled-coil region" evidence="9">
    <location>
        <begin position="104"/>
        <end position="131"/>
    </location>
</feature>
<keyword evidence="4" id="KW-0145">Chemotaxis</keyword>
<keyword evidence="3" id="KW-1003">Cell membrane</keyword>
<dbReference type="InterPro" id="IPR052570">
    <property type="entry name" value="FliJ"/>
</dbReference>
<dbReference type="GO" id="GO:0044781">
    <property type="term" value="P:bacterial-type flagellum organization"/>
    <property type="evidence" value="ECO:0007669"/>
    <property type="project" value="UniProtKB-KW"/>
</dbReference>
<evidence type="ECO:0008006" key="11">
    <source>
        <dbReference type="Google" id="ProtNLM"/>
    </source>
</evidence>
<dbReference type="EMBL" id="LAZR01016409">
    <property type="protein sequence ID" value="KKM04641.1"/>
    <property type="molecule type" value="Genomic_DNA"/>
</dbReference>
<gene>
    <name evidence="10" type="ORF">LCGC14_1762210</name>
</gene>
<comment type="caution">
    <text evidence="10">The sequence shown here is derived from an EMBL/GenBank/DDBJ whole genome shotgun (WGS) entry which is preliminary data.</text>
</comment>
<keyword evidence="2" id="KW-0813">Transport</keyword>
<evidence type="ECO:0000256" key="4">
    <source>
        <dbReference type="ARBA" id="ARBA00022500"/>
    </source>
</evidence>
<dbReference type="GO" id="GO:0015031">
    <property type="term" value="P:protein transport"/>
    <property type="evidence" value="ECO:0007669"/>
    <property type="project" value="UniProtKB-KW"/>
</dbReference>
<keyword evidence="7" id="KW-0472">Membrane</keyword>
<keyword evidence="5" id="KW-1005">Bacterial flagellum biogenesis</keyword>
<evidence type="ECO:0000256" key="8">
    <source>
        <dbReference type="ARBA" id="ARBA00023225"/>
    </source>
</evidence>
<name>A0A0F9JFP6_9ZZZZ</name>
<evidence type="ECO:0000256" key="5">
    <source>
        <dbReference type="ARBA" id="ARBA00022795"/>
    </source>
</evidence>
<dbReference type="PANTHER" id="PTHR38786">
    <property type="entry name" value="FLAGELLAR FLIJ PROTEIN"/>
    <property type="match status" value="1"/>
</dbReference>
<keyword evidence="8" id="KW-1006">Bacterial flagellum protein export</keyword>
<keyword evidence="6" id="KW-0653">Protein transport</keyword>
<dbReference type="InterPro" id="IPR053716">
    <property type="entry name" value="Flag_assembly_chemotaxis_eff"/>
</dbReference>
<dbReference type="PIRSF" id="PIRSF019404">
    <property type="entry name" value="FliJ"/>
    <property type="match status" value="1"/>
</dbReference>
<evidence type="ECO:0000313" key="10">
    <source>
        <dbReference type="EMBL" id="KKM04641.1"/>
    </source>
</evidence>